<dbReference type="SUPFAM" id="SSF51294">
    <property type="entry name" value="Hedgehog/intein (Hint) domain"/>
    <property type="match status" value="1"/>
</dbReference>
<feature type="compositionally biased region" description="Polar residues" evidence="1">
    <location>
        <begin position="1"/>
        <end position="10"/>
    </location>
</feature>
<dbReference type="WBParaSite" id="PSAMB.scaffold978size37715.g10089.t1">
    <property type="protein sequence ID" value="PSAMB.scaffold978size37715.g10089.t1"/>
    <property type="gene ID" value="PSAMB.scaffold978size37715.g10089"/>
</dbReference>
<evidence type="ECO:0000313" key="2">
    <source>
        <dbReference type="Proteomes" id="UP000887566"/>
    </source>
</evidence>
<feature type="compositionally biased region" description="Basic and acidic residues" evidence="1">
    <location>
        <begin position="38"/>
        <end position="48"/>
    </location>
</feature>
<name>A0A914XUT0_9BILA</name>
<dbReference type="AlphaFoldDB" id="A0A914XUT0"/>
<keyword evidence="2" id="KW-1185">Reference proteome</keyword>
<proteinExistence type="predicted"/>
<dbReference type="Proteomes" id="UP000887566">
    <property type="component" value="Unplaced"/>
</dbReference>
<feature type="region of interest" description="Disordered" evidence="1">
    <location>
        <begin position="183"/>
        <end position="248"/>
    </location>
</feature>
<feature type="compositionally biased region" description="Low complexity" evidence="1">
    <location>
        <begin position="199"/>
        <end position="226"/>
    </location>
</feature>
<protein>
    <submittedName>
        <fullName evidence="3">Uncharacterized protein</fullName>
    </submittedName>
</protein>
<organism evidence="2 3">
    <name type="scientific">Plectus sambesii</name>
    <dbReference type="NCBI Taxonomy" id="2011161"/>
    <lineage>
        <taxon>Eukaryota</taxon>
        <taxon>Metazoa</taxon>
        <taxon>Ecdysozoa</taxon>
        <taxon>Nematoda</taxon>
        <taxon>Chromadorea</taxon>
        <taxon>Plectida</taxon>
        <taxon>Plectina</taxon>
        <taxon>Plectoidea</taxon>
        <taxon>Plectidae</taxon>
        <taxon>Plectus</taxon>
    </lineage>
</organism>
<feature type="region of interest" description="Disordered" evidence="1">
    <location>
        <begin position="1"/>
        <end position="57"/>
    </location>
</feature>
<accession>A0A914XUT0</accession>
<feature type="compositionally biased region" description="Pro residues" evidence="1">
    <location>
        <begin position="227"/>
        <end position="241"/>
    </location>
</feature>
<reference evidence="3" key="1">
    <citation type="submission" date="2022-11" db="UniProtKB">
        <authorList>
            <consortium name="WormBaseParasite"/>
        </authorList>
    </citation>
    <scope>IDENTIFICATION</scope>
</reference>
<dbReference type="InterPro" id="IPR036844">
    <property type="entry name" value="Hint_dom_sf"/>
</dbReference>
<sequence length="291" mass="31196">MSTPFSTTKNEGSKLTPPPLSNNASVSVSPFAGNQAKKANDSKEKDDSSGCFTSPSGHRCCSREVEVIIKQMAMVVSNEIDDDDNATTIYRAMLRYIAKESTKKFCTPFETIISKGEFAAKSHTNGTNEQDGVALGCKMQIKIGGRKRIRRSDDGIDSKPAQNSGVFIILSYSTVFNANDKNSKSISFPGHPEPPSSPPANSGSPGNSGNSASSSNANNAASFAEPPLAPPVPPAPPAPPPPEDRLCFSEDGIVETDAGFKRMRELAIGDHVLATERRLVTYSFHTLIYFF</sequence>
<evidence type="ECO:0000256" key="1">
    <source>
        <dbReference type="SAM" id="MobiDB-lite"/>
    </source>
</evidence>
<evidence type="ECO:0000313" key="3">
    <source>
        <dbReference type="WBParaSite" id="PSAMB.scaffold978size37715.g10089.t1"/>
    </source>
</evidence>